<name>A0A316MD58_9CLOT</name>
<sequence>MAVKKDKEDSFYKKLVLKILEMKGVSYKDWLEEKHKEFLNSKENQEQILKSLDTLKEFGGE</sequence>
<organism evidence="1 2">
    <name type="scientific">Clostridium cadaveris</name>
    <dbReference type="NCBI Taxonomy" id="1529"/>
    <lineage>
        <taxon>Bacteria</taxon>
        <taxon>Bacillati</taxon>
        <taxon>Bacillota</taxon>
        <taxon>Clostridia</taxon>
        <taxon>Eubacteriales</taxon>
        <taxon>Clostridiaceae</taxon>
        <taxon>Clostridium</taxon>
    </lineage>
</organism>
<dbReference type="RefSeq" id="WP_168972684.1">
    <property type="nucleotide sequence ID" value="NZ_CP076620.1"/>
</dbReference>
<dbReference type="EMBL" id="QAMZ01000014">
    <property type="protein sequence ID" value="PWL55045.1"/>
    <property type="molecule type" value="Genomic_DNA"/>
</dbReference>
<comment type="caution">
    <text evidence="1">The sequence shown here is derived from an EMBL/GenBank/DDBJ whole genome shotgun (WGS) entry which is preliminary data.</text>
</comment>
<dbReference type="GeneID" id="90543983"/>
<reference evidence="1 2" key="1">
    <citation type="submission" date="2018-03" db="EMBL/GenBank/DDBJ databases">
        <title>The uncultured portion of the human microbiome is neutrally assembled.</title>
        <authorList>
            <person name="Jeraldo P."/>
            <person name="Boardman L."/>
            <person name="White B.A."/>
            <person name="Nelson H."/>
            <person name="Goldenfeld N."/>
            <person name="Chia N."/>
        </authorList>
    </citation>
    <scope>NUCLEOTIDE SEQUENCE [LARGE SCALE GENOMIC DNA]</scope>
    <source>
        <strain evidence="1">CIM:MAG 903</strain>
    </source>
</reference>
<evidence type="ECO:0000313" key="1">
    <source>
        <dbReference type="EMBL" id="PWL55045.1"/>
    </source>
</evidence>
<dbReference type="Proteomes" id="UP000246114">
    <property type="component" value="Unassembled WGS sequence"/>
</dbReference>
<protein>
    <submittedName>
        <fullName evidence="1">Uncharacterized protein</fullName>
    </submittedName>
</protein>
<evidence type="ECO:0000313" key="2">
    <source>
        <dbReference type="Proteomes" id="UP000246114"/>
    </source>
</evidence>
<dbReference type="AlphaFoldDB" id="A0A316MD58"/>
<accession>A0A316MD58</accession>
<proteinExistence type="predicted"/>
<gene>
    <name evidence="1" type="ORF">DBY38_02770</name>
</gene>